<dbReference type="RefSeq" id="WP_015817927.1">
    <property type="nucleotide sequence ID" value="NC_012997.1"/>
</dbReference>
<dbReference type="Pfam" id="PF13439">
    <property type="entry name" value="Glyco_transf_4"/>
    <property type="match status" value="1"/>
</dbReference>
<keyword evidence="3" id="KW-0808">Transferase</keyword>
<dbReference type="PANTHER" id="PTHR45947">
    <property type="entry name" value="SULFOQUINOVOSYL TRANSFERASE SQD2"/>
    <property type="match status" value="1"/>
</dbReference>
<dbReference type="InterPro" id="IPR028098">
    <property type="entry name" value="Glyco_trans_4-like_N"/>
</dbReference>
<dbReference type="Gene3D" id="3.40.50.2000">
    <property type="entry name" value="Glycogen Phosphorylase B"/>
    <property type="match status" value="2"/>
</dbReference>
<proteinExistence type="predicted"/>
<evidence type="ECO:0000259" key="2">
    <source>
        <dbReference type="Pfam" id="PF13439"/>
    </source>
</evidence>
<gene>
    <name evidence="3" type="ordered locus">TERTU_1405</name>
</gene>
<sequence length="372" mass="42013">MKILVLAYKFPHLEDSAVVSGEVKNPFNFCIEMVSQGHEVSVLTIDSVDKGMDLSLWGINIAVLPDLKLKGVIRYLYRAYSVKRWLDKNYSKYDLVHSHAAFLGLGALFSINLSTTKFISTPHGTNVPEIGTELGTNLVDYLKWINAWLQMKLDSVVYRKSLLCVSVSRYQIEEMQKIYGIDRSRIVVIYNGVSDKYDSGSSLNDREYDFLFVGRAAKKKGLDLIISLAEYYSSKTFKVVLGTRRFQTVGEQVIDRICSIKNIDVEWSVVESKMPAIFASAKLLIVPSRGYESLPTVILEAIRSKTRVVATRAWGNPEVILDERLMFSEDNVQEIIDAIDYAESLGNIWIESKYCVKSIGSEVSELLRLVEG</sequence>
<dbReference type="SUPFAM" id="SSF53756">
    <property type="entry name" value="UDP-Glycosyltransferase/glycogen phosphorylase"/>
    <property type="match status" value="1"/>
</dbReference>
<evidence type="ECO:0000259" key="1">
    <source>
        <dbReference type="Pfam" id="PF00534"/>
    </source>
</evidence>
<dbReference type="OrthoDB" id="9775208at2"/>
<dbReference type="Pfam" id="PF00534">
    <property type="entry name" value="Glycos_transf_1"/>
    <property type="match status" value="1"/>
</dbReference>
<dbReference type="Proteomes" id="UP000009080">
    <property type="component" value="Chromosome"/>
</dbReference>
<dbReference type="InterPro" id="IPR001296">
    <property type="entry name" value="Glyco_trans_1"/>
</dbReference>
<dbReference type="PANTHER" id="PTHR45947:SF3">
    <property type="entry name" value="SULFOQUINOVOSYL TRANSFERASE SQD2"/>
    <property type="match status" value="1"/>
</dbReference>
<protein>
    <submittedName>
        <fullName evidence="3">Glycosyltransferase family 4 domain protein</fullName>
        <ecNumber evidence="3">2.4.-.-</ecNumber>
    </submittedName>
</protein>
<organism evidence="3 4">
    <name type="scientific">Teredinibacter turnerae (strain ATCC 39867 / T7901)</name>
    <dbReference type="NCBI Taxonomy" id="377629"/>
    <lineage>
        <taxon>Bacteria</taxon>
        <taxon>Pseudomonadati</taxon>
        <taxon>Pseudomonadota</taxon>
        <taxon>Gammaproteobacteria</taxon>
        <taxon>Cellvibrionales</taxon>
        <taxon>Cellvibrionaceae</taxon>
        <taxon>Teredinibacter</taxon>
    </lineage>
</organism>
<evidence type="ECO:0000313" key="4">
    <source>
        <dbReference type="Proteomes" id="UP000009080"/>
    </source>
</evidence>
<dbReference type="InterPro" id="IPR050194">
    <property type="entry name" value="Glycosyltransferase_grp1"/>
</dbReference>
<dbReference type="EMBL" id="CP001614">
    <property type="protein sequence ID" value="ACR11816.1"/>
    <property type="molecule type" value="Genomic_DNA"/>
</dbReference>
<accession>C5BSL1</accession>
<dbReference type="CAZy" id="GT4">
    <property type="family name" value="Glycosyltransferase Family 4"/>
</dbReference>
<name>C5BSL1_TERTT</name>
<feature type="domain" description="Glycosyltransferase subfamily 4-like N-terminal" evidence="2">
    <location>
        <begin position="28"/>
        <end position="194"/>
    </location>
</feature>
<dbReference type="AlphaFoldDB" id="C5BSL1"/>
<feature type="domain" description="Glycosyl transferase family 1" evidence="1">
    <location>
        <begin position="199"/>
        <end position="345"/>
    </location>
</feature>
<keyword evidence="4" id="KW-1185">Reference proteome</keyword>
<dbReference type="GO" id="GO:0016758">
    <property type="term" value="F:hexosyltransferase activity"/>
    <property type="evidence" value="ECO:0007669"/>
    <property type="project" value="TreeGrafter"/>
</dbReference>
<dbReference type="eggNOG" id="COG0438">
    <property type="taxonomic scope" value="Bacteria"/>
</dbReference>
<dbReference type="CDD" id="cd03801">
    <property type="entry name" value="GT4_PimA-like"/>
    <property type="match status" value="1"/>
</dbReference>
<evidence type="ECO:0000313" key="3">
    <source>
        <dbReference type="EMBL" id="ACR11816.1"/>
    </source>
</evidence>
<dbReference type="HOGENOM" id="CLU_743801_0_0_6"/>
<dbReference type="EC" id="2.4.-.-" evidence="3"/>
<reference evidence="3 4" key="1">
    <citation type="journal article" date="2009" name="PLoS ONE">
        <title>The complete genome of Teredinibacter turnerae T7901: an intracellular endosymbiont of marine wood-boring bivalves (shipworms).</title>
        <authorList>
            <person name="Yang J.C."/>
            <person name="Madupu R."/>
            <person name="Durkin A.S."/>
            <person name="Ekborg N.A."/>
            <person name="Pedamallu C.S."/>
            <person name="Hostetler J.B."/>
            <person name="Radune D."/>
            <person name="Toms B.S."/>
            <person name="Henrissat B."/>
            <person name="Coutinho P.M."/>
            <person name="Schwarz S."/>
            <person name="Field L."/>
            <person name="Trindade-Silva A.E."/>
            <person name="Soares C.A.G."/>
            <person name="Elshahawi S."/>
            <person name="Hanora A."/>
            <person name="Schmidt E.W."/>
            <person name="Haygood M.G."/>
            <person name="Posfai J."/>
            <person name="Benner J."/>
            <person name="Madinger C."/>
            <person name="Nove J."/>
            <person name="Anton B."/>
            <person name="Chaudhary K."/>
            <person name="Foster J."/>
            <person name="Holman A."/>
            <person name="Kumar S."/>
            <person name="Lessard P.A."/>
            <person name="Luyten Y.A."/>
            <person name="Slatko B."/>
            <person name="Wood N."/>
            <person name="Wu B."/>
            <person name="Teplitski M."/>
            <person name="Mougous J.D."/>
            <person name="Ward N."/>
            <person name="Eisen J.A."/>
            <person name="Badger J.H."/>
            <person name="Distel D.L."/>
        </authorList>
    </citation>
    <scope>NUCLEOTIDE SEQUENCE [LARGE SCALE GENOMIC DNA]</scope>
    <source>
        <strain evidence="4">ATCC 39867 / T7901</strain>
    </source>
</reference>
<dbReference type="KEGG" id="ttu:TERTU_1405"/>
<dbReference type="STRING" id="377629.TERTU_1405"/>
<keyword evidence="3" id="KW-0328">Glycosyltransferase</keyword>